<comment type="similarity">
    <text evidence="1">Belongs to the cycloisomerase 2 family.</text>
</comment>
<evidence type="ECO:0000313" key="3">
    <source>
        <dbReference type="EMBL" id="MFJ1269847.1"/>
    </source>
</evidence>
<gene>
    <name evidence="3" type="ORF">ACD661_14890</name>
</gene>
<evidence type="ECO:0000256" key="1">
    <source>
        <dbReference type="ARBA" id="ARBA00005564"/>
    </source>
</evidence>
<name>A0ABW8DAU5_9GAMM</name>
<accession>A0ABW8DAU5</accession>
<keyword evidence="2" id="KW-0119">Carbohydrate metabolism</keyword>
<protein>
    <submittedName>
        <fullName evidence="3">Lactonase family protein</fullName>
    </submittedName>
</protein>
<dbReference type="SUPFAM" id="SSF50974">
    <property type="entry name" value="Nitrous oxide reductase, N-terminal domain"/>
    <property type="match status" value="1"/>
</dbReference>
<keyword evidence="2" id="KW-0313">Glucose metabolism</keyword>
<dbReference type="InterPro" id="IPR011045">
    <property type="entry name" value="N2O_reductase_N"/>
</dbReference>
<dbReference type="RefSeq" id="WP_400188659.1">
    <property type="nucleotide sequence ID" value="NZ_JBGORX010000009.1"/>
</dbReference>
<comment type="caution">
    <text evidence="3">The sequence shown here is derived from an EMBL/GenBank/DDBJ whole genome shotgun (WGS) entry which is preliminary data.</text>
</comment>
<dbReference type="Gene3D" id="2.130.10.10">
    <property type="entry name" value="YVTN repeat-like/Quinoprotein amine dehydrogenase"/>
    <property type="match status" value="3"/>
</dbReference>
<dbReference type="InterPro" id="IPR050282">
    <property type="entry name" value="Cycloisomerase_2"/>
</dbReference>
<dbReference type="Pfam" id="PF10282">
    <property type="entry name" value="Lactonase"/>
    <property type="match status" value="2"/>
</dbReference>
<dbReference type="PANTHER" id="PTHR30344:SF1">
    <property type="entry name" value="6-PHOSPHOGLUCONOLACTONASE"/>
    <property type="match status" value="1"/>
</dbReference>
<organism evidence="3 4">
    <name type="scientific">Legionella lytica</name>
    <dbReference type="NCBI Taxonomy" id="96232"/>
    <lineage>
        <taxon>Bacteria</taxon>
        <taxon>Pseudomonadati</taxon>
        <taxon>Pseudomonadota</taxon>
        <taxon>Gammaproteobacteria</taxon>
        <taxon>Legionellales</taxon>
        <taxon>Legionellaceae</taxon>
        <taxon>Legionella</taxon>
    </lineage>
</organism>
<dbReference type="Proteomes" id="UP001615550">
    <property type="component" value="Unassembled WGS sequence"/>
</dbReference>
<dbReference type="InterPro" id="IPR019405">
    <property type="entry name" value="Lactonase_7-beta_prop"/>
</dbReference>
<evidence type="ECO:0000313" key="4">
    <source>
        <dbReference type="Proteomes" id="UP001615550"/>
    </source>
</evidence>
<sequence length="496" mass="51211">MIHKGLLGLILLFAQQTASGTPPLSDASKKNTSNGIAELTLTVNDRSAVVCSNFVQNCTINIGTTGCVTPPGFITVTNNSIVNARNISASSTDANYLSYVLQNNRCPSILKPKASCAISFTSTNANAFYIPNVVVQGSNTNAAFFNINALQCSTPQTGALVPIPGSPFVSGNFASNLAATPNSQFLYVANISEGGSGYTIAPTTGVLTPVAGSPYNPGNSYGGVAVSSNGQYVYFTDSNNNSVAQFTINQSTGVLSPVDNYEAGVSPVFIGFSPNGQFAYVANLNGANLSAYTVSPTSGTLEQLSASPYSVGASSQPTGLVVSPNGQFLYVIDYLFGRIYGYTINQTTGEPTEMPGSPFLTGLYPGKIIINSTGTFVYVAANNGSGFKTTAYDTAIWIYSVNPTTGALTDVTPGIPDTGASSIALTPDDKFAYVTNFNQNTVNADSVNSTTGALSTLPNGSYATGNGPTAVIVTPNGSFVYVANLNSGTISGFTIH</sequence>
<keyword evidence="4" id="KW-1185">Reference proteome</keyword>
<proteinExistence type="inferred from homology"/>
<dbReference type="InterPro" id="IPR015943">
    <property type="entry name" value="WD40/YVTN_repeat-like_dom_sf"/>
</dbReference>
<dbReference type="EMBL" id="JBGORX010000009">
    <property type="protein sequence ID" value="MFJ1269847.1"/>
    <property type="molecule type" value="Genomic_DNA"/>
</dbReference>
<dbReference type="PANTHER" id="PTHR30344">
    <property type="entry name" value="6-PHOSPHOGLUCONOLACTONASE-RELATED"/>
    <property type="match status" value="1"/>
</dbReference>
<evidence type="ECO:0000256" key="2">
    <source>
        <dbReference type="ARBA" id="ARBA00022526"/>
    </source>
</evidence>
<reference evidence="3 4" key="1">
    <citation type="submission" date="2024-08" db="EMBL/GenBank/DDBJ databases">
        <title>Draft Genome Sequence of Legionella lytica strain DSB2004, Isolated From a Fire Sprinkler System.</title>
        <authorList>
            <person name="Everhart A.D."/>
            <person name="Kidane D.T."/>
            <person name="Farone A.L."/>
            <person name="Farone M.B."/>
        </authorList>
    </citation>
    <scope>NUCLEOTIDE SEQUENCE [LARGE SCALE GENOMIC DNA]</scope>
    <source>
        <strain evidence="3 4">DSB2004</strain>
    </source>
</reference>